<dbReference type="InterPro" id="IPR045864">
    <property type="entry name" value="aa-tRNA-synth_II/BPL/LPL"/>
</dbReference>
<dbReference type="PANTHER" id="PTHR43679">
    <property type="entry name" value="OCTANOYLTRANSFERASE LIPM-RELATED"/>
    <property type="match status" value="1"/>
</dbReference>
<name>A0A8J7MEH4_9BACT</name>
<sequence length="208" mass="23015">MNMAIDQVLLESSSNDPIVRFYQWSRPSVSCGYFVAVAEVELAYPERNYDFVRRLTGGGMVDHRNDFTYSIIVPRGHALSEAKGDVSYELIHRAVSRALHSVGVENDMQSEDTGSGQGVCFDTPVTKDLVLADSGAKLAGAGQRRNKFGLLHQGSVLADGLDGNLFSRHLLDEFGNSRGDYQLSEFQLELAKKLAAHRYSSAAWNLRR</sequence>
<dbReference type="InterPro" id="IPR004143">
    <property type="entry name" value="BPL_LPL_catalytic"/>
</dbReference>
<organism evidence="2 3">
    <name type="scientific">Persicirhabdus sediminis</name>
    <dbReference type="NCBI Taxonomy" id="454144"/>
    <lineage>
        <taxon>Bacteria</taxon>
        <taxon>Pseudomonadati</taxon>
        <taxon>Verrucomicrobiota</taxon>
        <taxon>Verrucomicrobiia</taxon>
        <taxon>Verrucomicrobiales</taxon>
        <taxon>Verrucomicrobiaceae</taxon>
        <taxon>Persicirhabdus</taxon>
    </lineage>
</organism>
<proteinExistence type="predicted"/>
<evidence type="ECO:0000259" key="1">
    <source>
        <dbReference type="PROSITE" id="PS51733"/>
    </source>
</evidence>
<keyword evidence="3" id="KW-1185">Reference proteome</keyword>
<dbReference type="SUPFAM" id="SSF55681">
    <property type="entry name" value="Class II aaRS and biotin synthetases"/>
    <property type="match status" value="1"/>
</dbReference>
<dbReference type="RefSeq" id="WP_200311205.1">
    <property type="nucleotide sequence ID" value="NZ_JAENIM010000039.1"/>
</dbReference>
<comment type="caution">
    <text evidence="2">The sequence shown here is derived from an EMBL/GenBank/DDBJ whole genome shotgun (WGS) entry which is preliminary data.</text>
</comment>
<reference evidence="2" key="1">
    <citation type="submission" date="2021-01" db="EMBL/GenBank/DDBJ databases">
        <title>Modified the classification status of verrucomicrobia.</title>
        <authorList>
            <person name="Feng X."/>
        </authorList>
    </citation>
    <scope>NUCLEOTIDE SEQUENCE</scope>
    <source>
        <strain evidence="2">_KCTC 22039</strain>
    </source>
</reference>
<dbReference type="Pfam" id="PF21948">
    <property type="entry name" value="LplA-B_cat"/>
    <property type="match status" value="1"/>
</dbReference>
<dbReference type="Proteomes" id="UP000624703">
    <property type="component" value="Unassembled WGS sequence"/>
</dbReference>
<feature type="domain" description="BPL/LPL catalytic" evidence="1">
    <location>
        <begin position="13"/>
        <end position="202"/>
    </location>
</feature>
<dbReference type="AlphaFoldDB" id="A0A8J7MEH4"/>
<dbReference type="PROSITE" id="PS51733">
    <property type="entry name" value="BPL_LPL_CATALYTIC"/>
    <property type="match status" value="1"/>
</dbReference>
<evidence type="ECO:0000313" key="2">
    <source>
        <dbReference type="EMBL" id="MBK1791191.1"/>
    </source>
</evidence>
<dbReference type="GO" id="GO:0016874">
    <property type="term" value="F:ligase activity"/>
    <property type="evidence" value="ECO:0007669"/>
    <property type="project" value="UniProtKB-KW"/>
</dbReference>
<dbReference type="Gene3D" id="3.30.930.10">
    <property type="entry name" value="Bira Bifunctional Protein, Domain 2"/>
    <property type="match status" value="1"/>
</dbReference>
<dbReference type="EMBL" id="JAENIM010000039">
    <property type="protein sequence ID" value="MBK1791191.1"/>
    <property type="molecule type" value="Genomic_DNA"/>
</dbReference>
<gene>
    <name evidence="2" type="ORF">JIN82_08510</name>
</gene>
<dbReference type="InterPro" id="IPR050664">
    <property type="entry name" value="Octanoyltrans_LipM/LipL"/>
</dbReference>
<protein>
    <submittedName>
        <fullName evidence="2">Lipoate--protein ligase family protein</fullName>
    </submittedName>
</protein>
<keyword evidence="2" id="KW-0436">Ligase</keyword>
<dbReference type="PANTHER" id="PTHR43679:SF2">
    <property type="entry name" value="OCTANOYL-[GCVH]:PROTEIN N-OCTANOYLTRANSFERASE"/>
    <property type="match status" value="1"/>
</dbReference>
<evidence type="ECO:0000313" key="3">
    <source>
        <dbReference type="Proteomes" id="UP000624703"/>
    </source>
</evidence>
<accession>A0A8J7MEH4</accession>